<sequence length="139" mass="15695">MSDIQFNQHFDNQSLRLRPGQTYPAFVTAQDQEHDSLRVVWEVRPESRWREDRKTLQIRDEPLPGVVLAPNQFKTSVRTPTKPGAYRLYVTVTDGHGGASTANFPFYVEGPTQKDKSQSSITSKLKSSLQAVTSSINTK</sequence>
<evidence type="ECO:0000313" key="2">
    <source>
        <dbReference type="EMBL" id="UOQ68221.1"/>
    </source>
</evidence>
<evidence type="ECO:0000256" key="1">
    <source>
        <dbReference type="SAM" id="MobiDB-lite"/>
    </source>
</evidence>
<reference evidence="2" key="1">
    <citation type="submission" date="2022-04" db="EMBL/GenBank/DDBJ databases">
        <title>Hymenobacter sp. isolated from the air.</title>
        <authorList>
            <person name="Won M."/>
            <person name="Lee C.-M."/>
            <person name="Woen H.-Y."/>
            <person name="Kwon S.-W."/>
        </authorList>
    </citation>
    <scope>NUCLEOTIDE SEQUENCE</scope>
    <source>
        <strain evidence="2">5420S-77</strain>
    </source>
</reference>
<gene>
    <name evidence="2" type="ORF">MUN86_10430</name>
</gene>
<organism evidence="2 3">
    <name type="scientific">Hymenobacter volaticus</name>
    <dbReference type="NCBI Taxonomy" id="2932254"/>
    <lineage>
        <taxon>Bacteria</taxon>
        <taxon>Pseudomonadati</taxon>
        <taxon>Bacteroidota</taxon>
        <taxon>Cytophagia</taxon>
        <taxon>Cytophagales</taxon>
        <taxon>Hymenobacteraceae</taxon>
        <taxon>Hymenobacter</taxon>
    </lineage>
</organism>
<keyword evidence="3" id="KW-1185">Reference proteome</keyword>
<dbReference type="EMBL" id="CP095061">
    <property type="protein sequence ID" value="UOQ68221.1"/>
    <property type="molecule type" value="Genomic_DNA"/>
</dbReference>
<proteinExistence type="predicted"/>
<dbReference type="RefSeq" id="WP_245125031.1">
    <property type="nucleotide sequence ID" value="NZ_CP095061.1"/>
</dbReference>
<feature type="compositionally biased region" description="Low complexity" evidence="1">
    <location>
        <begin position="118"/>
        <end position="130"/>
    </location>
</feature>
<feature type="region of interest" description="Disordered" evidence="1">
    <location>
        <begin position="110"/>
        <end position="139"/>
    </location>
</feature>
<protein>
    <submittedName>
        <fullName evidence="2">Uncharacterized protein</fullName>
    </submittedName>
</protein>
<dbReference type="Proteomes" id="UP000830401">
    <property type="component" value="Chromosome"/>
</dbReference>
<name>A0ABY4GBW0_9BACT</name>
<evidence type="ECO:0000313" key="3">
    <source>
        <dbReference type="Proteomes" id="UP000830401"/>
    </source>
</evidence>
<accession>A0ABY4GBW0</accession>